<dbReference type="Proteomes" id="UP000563151">
    <property type="component" value="Unassembled WGS sequence"/>
</dbReference>
<name>A0A923EE32_CLOTT</name>
<keyword evidence="1" id="KW-1133">Transmembrane helix</keyword>
<evidence type="ECO:0000256" key="1">
    <source>
        <dbReference type="SAM" id="Phobius"/>
    </source>
</evidence>
<protein>
    <recommendedName>
        <fullName evidence="4">MATE family efflux transporter</fullName>
    </recommendedName>
</protein>
<proteinExistence type="predicted"/>
<dbReference type="EMBL" id="JAAZWO010000023">
    <property type="protein sequence ID" value="MBC2399155.1"/>
    <property type="molecule type" value="Genomic_DNA"/>
</dbReference>
<reference evidence="2 3" key="1">
    <citation type="submission" date="2020-04" db="EMBL/GenBank/DDBJ databases">
        <title>Genomic insights into acetone-butanol-ethanol (ABE) fermentation by sequencing solventogenic clostridia strains.</title>
        <authorList>
            <person name="Brown S."/>
        </authorList>
    </citation>
    <scope>NUCLEOTIDE SEQUENCE [LARGE SCALE GENOMIC DNA]</scope>
    <source>
        <strain evidence="2 3">DJ011</strain>
    </source>
</reference>
<organism evidence="2 3">
    <name type="scientific">Clostridium tetanomorphum</name>
    <dbReference type="NCBI Taxonomy" id="1553"/>
    <lineage>
        <taxon>Bacteria</taxon>
        <taxon>Bacillati</taxon>
        <taxon>Bacillota</taxon>
        <taxon>Clostridia</taxon>
        <taxon>Eubacteriales</taxon>
        <taxon>Clostridiaceae</taxon>
        <taxon>Clostridium</taxon>
    </lineage>
</organism>
<feature type="transmembrane region" description="Helical" evidence="1">
    <location>
        <begin position="20"/>
        <end position="37"/>
    </location>
</feature>
<dbReference type="AlphaFoldDB" id="A0A923EE32"/>
<accession>A0A923EE32</accession>
<evidence type="ECO:0008006" key="4">
    <source>
        <dbReference type="Google" id="ProtNLM"/>
    </source>
</evidence>
<evidence type="ECO:0000313" key="3">
    <source>
        <dbReference type="Proteomes" id="UP000563151"/>
    </source>
</evidence>
<sequence length="71" mass="7820">MKEHQTDFGSGSVTKSILDVALPITLVQILNLLYNIVDRIYIGHIPKIGDLALTGVAACDLFPCYVYKVIQ</sequence>
<gene>
    <name evidence="2" type="ORF">HGG79_15445</name>
</gene>
<keyword evidence="3" id="KW-1185">Reference proteome</keyword>
<dbReference type="RefSeq" id="WP_035146081.1">
    <property type="nucleotide sequence ID" value="NZ_JAAZWO010000023.1"/>
</dbReference>
<evidence type="ECO:0000313" key="2">
    <source>
        <dbReference type="EMBL" id="MBC2399155.1"/>
    </source>
</evidence>
<keyword evidence="1" id="KW-0472">Membrane</keyword>
<comment type="caution">
    <text evidence="2">The sequence shown here is derived from an EMBL/GenBank/DDBJ whole genome shotgun (WGS) entry which is preliminary data.</text>
</comment>
<keyword evidence="1" id="KW-0812">Transmembrane</keyword>